<feature type="compositionally biased region" description="Low complexity" evidence="1">
    <location>
        <begin position="1"/>
        <end position="13"/>
    </location>
</feature>
<dbReference type="GO" id="GO:0030674">
    <property type="term" value="F:protein-macromolecule adaptor activity"/>
    <property type="evidence" value="ECO:0007669"/>
    <property type="project" value="TreeGrafter"/>
</dbReference>
<feature type="compositionally biased region" description="Low complexity" evidence="1">
    <location>
        <begin position="128"/>
        <end position="148"/>
    </location>
</feature>
<feature type="region of interest" description="Disordered" evidence="1">
    <location>
        <begin position="1081"/>
        <end position="1120"/>
    </location>
</feature>
<dbReference type="InterPro" id="IPR050357">
    <property type="entry name" value="Arrestin_domain-protein"/>
</dbReference>
<feature type="compositionally biased region" description="Polar residues" evidence="1">
    <location>
        <begin position="149"/>
        <end position="166"/>
    </location>
</feature>
<feature type="region of interest" description="Disordered" evidence="1">
    <location>
        <begin position="108"/>
        <end position="208"/>
    </location>
</feature>
<feature type="region of interest" description="Disordered" evidence="1">
    <location>
        <begin position="1"/>
        <end position="85"/>
    </location>
</feature>
<feature type="domain" description="Arrestin C-terminal-like" evidence="2">
    <location>
        <begin position="673"/>
        <end position="959"/>
    </location>
</feature>
<feature type="compositionally biased region" description="Acidic residues" evidence="1">
    <location>
        <begin position="1089"/>
        <end position="1112"/>
    </location>
</feature>
<feature type="compositionally biased region" description="Low complexity" evidence="1">
    <location>
        <begin position="31"/>
        <end position="75"/>
    </location>
</feature>
<dbReference type="PANTHER" id="PTHR11188:SF168">
    <property type="entry name" value="PROTEIN ECM21-RELATED"/>
    <property type="match status" value="1"/>
</dbReference>
<dbReference type="GO" id="GO:0031625">
    <property type="term" value="F:ubiquitin protein ligase binding"/>
    <property type="evidence" value="ECO:0007669"/>
    <property type="project" value="TreeGrafter"/>
</dbReference>
<dbReference type="GO" id="GO:0070086">
    <property type="term" value="P:ubiquitin-dependent endocytosis"/>
    <property type="evidence" value="ECO:0007669"/>
    <property type="project" value="TreeGrafter"/>
</dbReference>
<gene>
    <name evidence="3" type="ORF">KLLA0_E06557g</name>
</gene>
<feature type="compositionally biased region" description="Acidic residues" evidence="1">
    <location>
        <begin position="181"/>
        <end position="208"/>
    </location>
</feature>
<dbReference type="Proteomes" id="UP000000598">
    <property type="component" value="Chromosome E"/>
</dbReference>
<dbReference type="KEGG" id="kla:KLLA0_E06557g"/>
<dbReference type="PaxDb" id="284590-Q6CP95"/>
<dbReference type="InterPro" id="IPR011022">
    <property type="entry name" value="Arrestin_C-like"/>
</dbReference>
<dbReference type="STRING" id="284590.Q6CP95"/>
<feature type="compositionally biased region" description="Acidic residues" evidence="1">
    <location>
        <begin position="116"/>
        <end position="127"/>
    </location>
</feature>
<feature type="compositionally biased region" description="Low complexity" evidence="1">
    <location>
        <begin position="361"/>
        <end position="371"/>
    </location>
</feature>
<evidence type="ECO:0000313" key="4">
    <source>
        <dbReference type="Proteomes" id="UP000000598"/>
    </source>
</evidence>
<dbReference type="EMBL" id="CR382125">
    <property type="protein sequence ID" value="CAG99331.1"/>
    <property type="molecule type" value="Genomic_DNA"/>
</dbReference>
<organism evidence="3 4">
    <name type="scientific">Kluyveromyces lactis (strain ATCC 8585 / CBS 2359 / DSM 70799 / NBRC 1267 / NRRL Y-1140 / WM37)</name>
    <name type="common">Yeast</name>
    <name type="synonym">Candida sphaerica</name>
    <dbReference type="NCBI Taxonomy" id="284590"/>
    <lineage>
        <taxon>Eukaryota</taxon>
        <taxon>Fungi</taxon>
        <taxon>Dikarya</taxon>
        <taxon>Ascomycota</taxon>
        <taxon>Saccharomycotina</taxon>
        <taxon>Saccharomycetes</taxon>
        <taxon>Saccharomycetales</taxon>
        <taxon>Saccharomycetaceae</taxon>
        <taxon>Kluyveromyces</taxon>
    </lineage>
</organism>
<feature type="region of interest" description="Disordered" evidence="1">
    <location>
        <begin position="343"/>
        <end position="379"/>
    </location>
</feature>
<feature type="region of interest" description="Disordered" evidence="1">
    <location>
        <begin position="560"/>
        <end position="608"/>
    </location>
</feature>
<dbReference type="eggNOG" id="KOG3780">
    <property type="taxonomic scope" value="Eukaryota"/>
</dbReference>
<evidence type="ECO:0000259" key="2">
    <source>
        <dbReference type="SMART" id="SM01017"/>
    </source>
</evidence>
<dbReference type="GO" id="GO:0005829">
    <property type="term" value="C:cytosol"/>
    <property type="evidence" value="ECO:0007669"/>
    <property type="project" value="TreeGrafter"/>
</dbReference>
<dbReference type="FunCoup" id="Q6CP95">
    <property type="interactions" value="81"/>
</dbReference>
<dbReference type="SMART" id="SM01017">
    <property type="entry name" value="Arrestin_C"/>
    <property type="match status" value="1"/>
</dbReference>
<dbReference type="AlphaFoldDB" id="Q6CP95"/>
<name>Q6CP95_KLULA</name>
<protein>
    <submittedName>
        <fullName evidence="3">KLLA0E06557p</fullName>
    </submittedName>
</protein>
<proteinExistence type="predicted"/>
<dbReference type="PANTHER" id="PTHR11188">
    <property type="entry name" value="ARRESTIN DOMAIN CONTAINING PROTEIN"/>
    <property type="match status" value="1"/>
</dbReference>
<dbReference type="InParanoid" id="Q6CP95"/>
<feature type="compositionally biased region" description="Polar residues" evidence="1">
    <location>
        <begin position="343"/>
        <end position="360"/>
    </location>
</feature>
<dbReference type="OMA" id="NMELPTY"/>
<dbReference type="HOGENOM" id="CLU_006239_0_0_1"/>
<reference evidence="3 4" key="1">
    <citation type="journal article" date="2004" name="Nature">
        <title>Genome evolution in yeasts.</title>
        <authorList>
            <consortium name="Genolevures"/>
            <person name="Dujon B."/>
            <person name="Sherman D."/>
            <person name="Fischer G."/>
            <person name="Durrens P."/>
            <person name="Casaregola S."/>
            <person name="Lafontaine I."/>
            <person name="de Montigny J."/>
            <person name="Marck C."/>
            <person name="Neuveglise C."/>
            <person name="Talla E."/>
            <person name="Goffard N."/>
            <person name="Frangeul L."/>
            <person name="Aigle M."/>
            <person name="Anthouard V."/>
            <person name="Babour A."/>
            <person name="Barbe V."/>
            <person name="Barnay S."/>
            <person name="Blanchin S."/>
            <person name="Beckerich J.M."/>
            <person name="Beyne E."/>
            <person name="Bleykasten C."/>
            <person name="Boisrame A."/>
            <person name="Boyer J."/>
            <person name="Cattolico L."/>
            <person name="Confanioleri F."/>
            <person name="de Daruvar A."/>
            <person name="Despons L."/>
            <person name="Fabre E."/>
            <person name="Fairhead C."/>
            <person name="Ferry-Dumazet H."/>
            <person name="Groppi A."/>
            <person name="Hantraye F."/>
            <person name="Hennequin C."/>
            <person name="Jauniaux N."/>
            <person name="Joyet P."/>
            <person name="Kachouri R."/>
            <person name="Kerrest A."/>
            <person name="Koszul R."/>
            <person name="Lemaire M."/>
            <person name="Lesur I."/>
            <person name="Ma L."/>
            <person name="Muller H."/>
            <person name="Nicaud J.M."/>
            <person name="Nikolski M."/>
            <person name="Oztas S."/>
            <person name="Ozier-Kalogeropoulos O."/>
            <person name="Pellenz S."/>
            <person name="Potier S."/>
            <person name="Richard G.F."/>
            <person name="Straub M.L."/>
            <person name="Suleau A."/>
            <person name="Swennene D."/>
            <person name="Tekaia F."/>
            <person name="Wesolowski-Louvel M."/>
            <person name="Westhof E."/>
            <person name="Wirth B."/>
            <person name="Zeniou-Meyer M."/>
            <person name="Zivanovic I."/>
            <person name="Bolotin-Fukuhara M."/>
            <person name="Thierry A."/>
            <person name="Bouchier C."/>
            <person name="Caudron B."/>
            <person name="Scarpelli C."/>
            <person name="Gaillardin C."/>
            <person name="Weissenbach J."/>
            <person name="Wincker P."/>
            <person name="Souciet J.L."/>
        </authorList>
    </citation>
    <scope>NUCLEOTIDE SEQUENCE [LARGE SCALE GENOMIC DNA]</scope>
    <source>
        <strain evidence="4">ATCC 8585 / CBS 2359 / DSM 70799 / NBRC 1267 / NRRL Y-1140 / WM37</strain>
    </source>
</reference>
<evidence type="ECO:0000256" key="1">
    <source>
        <dbReference type="SAM" id="MobiDB-lite"/>
    </source>
</evidence>
<sequence length="1120" mass="124017">MSFFSSHLGSSSGKQKDGNRKRSSSIKQAFASILGASGSKSSGSTLSRSNSNGRSASVPSSNSARRASSRRPSGAYGTSAMPAGFSPMMAFGTPYSIYGYQDYGAPQNELAMSSEEGTDNEIDEDQGDSSLLDYSLGGNDSDGDLGNDIYTSSLQPSRFQSQPNRRMSNDDERGGPFSVVSDDEDDDEYDGPDNENDGDDEGDDDDFEENCLGRRITRVSTAFSATGSQISNTVVNRKKTAKTCLLNYLADRGLLRPRLLSSKNGVTFHVATSGDNIFLPTISPTDDEYLNHLSRLNDDDDDGAFGDALERLATRDPSEFSRSDVVPTGSHSTIFANRENESLATGNSEFASSNPVQSSLTEETGNGNTTNIEPTDSYTAMDDDSPAADSENIPYNIAVIMSLKKQMELSSVKAELYSRVRVYWSNGLPPDKMETEEYYTGGHLDWEFNTDNYNLYVGFSAADQELVIIENTQNLCRRKNFKNIQDFGDRPYLKKQKTKDNFLKDINEASDTNSCTFQPGDYIFIVPVVFANNIPETICLPSARVNYHFRCAAKVINSDNTDSANNDSTKSNDNDSGLSNNGTGSTLAFQSNSNDDSNPPSSAGDGTTSHFKFGGGKLFKKMKNHLHLPSYHGISKTDYQKMVYSHMALNLVRTPPLRSISTADKPIYINRIWTDSLSYEISFGQKYVPLDVEIPLKLKLVPLVKHLSVKRIRICVVEKITYVSKNLQYEFDQVELVANDPYSPYYPEFSSRRKPERILPLLEIRTRDKGGRAMKEEIVENCKSDNLLCYSTVRDENTNSNVEMVEALTIDTKLKFPKYKLLNKKSARSVPPYGIDEFTQLENIKSNSTSRRGSTTSGVIDFLSGRKSRKNSSISNNLDLPKPTTKFRTNSNLPIVNHTRLNEPKRGLYASSVNFSHINVKHKLEIMLRISKPDATDPTKQRHFEVLIDTPVHVVSELCTSDNLELPTYAMATMSHPDKDTTISFHEPLPSFEEAISVPNSPRVSPIGTPQLRATYDPDDLSIQQLMLSRASTQNVDDLQSASSVARRYSNIDEMMGQSGLTTARSPNPGPTVTFKESFMKQGMKAESSLEESLDSDSEDAEAILSDDEPPTYEEITPLM</sequence>
<feature type="compositionally biased region" description="Low complexity" evidence="1">
    <location>
        <begin position="560"/>
        <end position="602"/>
    </location>
</feature>
<keyword evidence="4" id="KW-1185">Reference proteome</keyword>
<evidence type="ECO:0000313" key="3">
    <source>
        <dbReference type="EMBL" id="CAG99331.1"/>
    </source>
</evidence>
<accession>Q6CP95</accession>